<keyword evidence="9" id="KW-1185">Reference proteome</keyword>
<dbReference type="Pfam" id="PF00172">
    <property type="entry name" value="Zn_clus"/>
    <property type="match status" value="1"/>
</dbReference>
<feature type="compositionally biased region" description="Low complexity" evidence="5">
    <location>
        <begin position="765"/>
        <end position="781"/>
    </location>
</feature>
<feature type="compositionally biased region" description="Low complexity" evidence="5">
    <location>
        <begin position="827"/>
        <end position="843"/>
    </location>
</feature>
<dbReference type="InterPro" id="IPR001138">
    <property type="entry name" value="Zn2Cys6_DnaBD"/>
</dbReference>
<dbReference type="GeneID" id="92210216"/>
<gene>
    <name evidence="8" type="ORF">LODBEIA_P50200</name>
</gene>
<feature type="compositionally biased region" description="Polar residues" evidence="5">
    <location>
        <begin position="817"/>
        <end position="826"/>
    </location>
</feature>
<dbReference type="EMBL" id="OZ022410">
    <property type="protein sequence ID" value="CAK9441151.1"/>
    <property type="molecule type" value="Genomic_DNA"/>
</dbReference>
<evidence type="ECO:0000256" key="1">
    <source>
        <dbReference type="ARBA" id="ARBA00022723"/>
    </source>
</evidence>
<keyword evidence="3" id="KW-0804">Transcription</keyword>
<proteinExistence type="predicted"/>
<evidence type="ECO:0000259" key="7">
    <source>
        <dbReference type="PROSITE" id="PS50048"/>
    </source>
</evidence>
<dbReference type="SMART" id="SM00906">
    <property type="entry name" value="Fungal_trans"/>
    <property type="match status" value="1"/>
</dbReference>
<evidence type="ECO:0000256" key="4">
    <source>
        <dbReference type="ARBA" id="ARBA00023242"/>
    </source>
</evidence>
<evidence type="ECO:0000313" key="8">
    <source>
        <dbReference type="EMBL" id="CAK9441151.1"/>
    </source>
</evidence>
<dbReference type="InterPro" id="IPR007219">
    <property type="entry name" value="XnlR_reg_dom"/>
</dbReference>
<feature type="region of interest" description="Disordered" evidence="5">
    <location>
        <begin position="887"/>
        <end position="916"/>
    </location>
</feature>
<dbReference type="SMART" id="SM00066">
    <property type="entry name" value="GAL4"/>
    <property type="match status" value="1"/>
</dbReference>
<dbReference type="PANTHER" id="PTHR47424">
    <property type="entry name" value="REGULATORY PROTEIN GAL4"/>
    <property type="match status" value="1"/>
</dbReference>
<dbReference type="RefSeq" id="XP_066831958.1">
    <property type="nucleotide sequence ID" value="XM_066975307.1"/>
</dbReference>
<keyword evidence="6" id="KW-1133">Transmembrane helix</keyword>
<dbReference type="PROSITE" id="PS50048">
    <property type="entry name" value="ZN2_CY6_FUNGAL_2"/>
    <property type="match status" value="1"/>
</dbReference>
<keyword evidence="6" id="KW-0812">Transmembrane</keyword>
<keyword evidence="6" id="KW-0472">Membrane</keyword>
<dbReference type="InterPro" id="IPR036864">
    <property type="entry name" value="Zn2-C6_fun-type_DNA-bd_sf"/>
</dbReference>
<name>A0ABP0ZRK8_9ASCO</name>
<keyword evidence="4" id="KW-0539">Nucleus</keyword>
<dbReference type="CDD" id="cd12148">
    <property type="entry name" value="fungal_TF_MHR"/>
    <property type="match status" value="1"/>
</dbReference>
<dbReference type="SUPFAM" id="SSF57701">
    <property type="entry name" value="Zn2/Cys6 DNA-binding domain"/>
    <property type="match status" value="1"/>
</dbReference>
<feature type="region of interest" description="Disordered" evidence="5">
    <location>
        <begin position="121"/>
        <end position="222"/>
    </location>
</feature>
<evidence type="ECO:0000256" key="6">
    <source>
        <dbReference type="SAM" id="Phobius"/>
    </source>
</evidence>
<keyword evidence="2" id="KW-0805">Transcription regulation</keyword>
<dbReference type="Gene3D" id="4.10.240.10">
    <property type="entry name" value="Zn(2)-C6 fungal-type DNA-binding domain"/>
    <property type="match status" value="1"/>
</dbReference>
<dbReference type="Proteomes" id="UP001497383">
    <property type="component" value="Chromosome 6"/>
</dbReference>
<feature type="region of interest" description="Disordered" evidence="5">
    <location>
        <begin position="759"/>
        <end position="849"/>
    </location>
</feature>
<dbReference type="PROSITE" id="PS00463">
    <property type="entry name" value="ZN2_CY6_FUNGAL_1"/>
    <property type="match status" value="1"/>
</dbReference>
<feature type="transmembrane region" description="Helical" evidence="6">
    <location>
        <begin position="595"/>
        <end position="618"/>
    </location>
</feature>
<protein>
    <recommendedName>
        <fullName evidence="7">Zn(2)-C6 fungal-type domain-containing protein</fullName>
    </recommendedName>
</protein>
<accession>A0ABP0ZRK8</accession>
<feature type="compositionally biased region" description="Low complexity" evidence="5">
    <location>
        <begin position="894"/>
        <end position="911"/>
    </location>
</feature>
<organism evidence="8 9">
    <name type="scientific">Lodderomyces beijingensis</name>
    <dbReference type="NCBI Taxonomy" id="1775926"/>
    <lineage>
        <taxon>Eukaryota</taxon>
        <taxon>Fungi</taxon>
        <taxon>Dikarya</taxon>
        <taxon>Ascomycota</taxon>
        <taxon>Saccharomycotina</taxon>
        <taxon>Pichiomycetes</taxon>
        <taxon>Debaryomycetaceae</taxon>
        <taxon>Candida/Lodderomyces clade</taxon>
        <taxon>Lodderomyces</taxon>
    </lineage>
</organism>
<evidence type="ECO:0000256" key="2">
    <source>
        <dbReference type="ARBA" id="ARBA00023015"/>
    </source>
</evidence>
<reference evidence="8 9" key="1">
    <citation type="submission" date="2024-03" db="EMBL/GenBank/DDBJ databases">
        <authorList>
            <person name="Brejova B."/>
        </authorList>
    </citation>
    <scope>NUCLEOTIDE SEQUENCE [LARGE SCALE GENOMIC DNA]</scope>
    <source>
        <strain evidence="8 9">CBS 14171</strain>
    </source>
</reference>
<feature type="compositionally biased region" description="Basic and acidic residues" evidence="5">
    <location>
        <begin position="133"/>
        <end position="143"/>
    </location>
</feature>
<evidence type="ECO:0000256" key="5">
    <source>
        <dbReference type="SAM" id="MobiDB-lite"/>
    </source>
</evidence>
<feature type="compositionally biased region" description="Basic and acidic residues" evidence="5">
    <location>
        <begin position="175"/>
        <end position="216"/>
    </location>
</feature>
<dbReference type="PANTHER" id="PTHR47424:SF6">
    <property type="entry name" value="PROLINE UTILIZATION TRANS-ACTIVATOR"/>
    <property type="match status" value="1"/>
</dbReference>
<sequence length="1041" mass="117152">MESLEIEKRTKVSRACDYCKRRKFKCSGQVPCDLCSKKQMECTFSIVDRRTIRRKNKKRTVKAKSTASDEAPEAAAPLNTFVHKNFQSDGHIDKDTLKLLKQKSKIPVHFQPLTIFPLHKVDGKNDEEESEEASIKRDERKESSLSSEETDEKITTATGDSAVPKTVQGTRAKMSLKEKVAPSVDVKTRVSEQPLDRNRHRDDDKNHDHDHDHDDGGSDCSSQAFGTTAHLLAKTSVPDTVRSQRALYDSDGNLRYVGESSPLSFLFECRNLFKTLIGESAFTTDSDSFEVFDEPDEFSEIVQVALPNKETLSHILRFFSINVNMTCYILDPVAFEKNVITPIYTNYSACSIEQIAVINLVIALGLLYAETMKHPIIYQLQSPQMKSAAYFEYGIYLTKKYMNIGKLWITEAFYLAQFYYQAKQQRNNAWLMLGMSIRNAQALGLHRRYINESFKDPAYTRHRRKLFKSLYVCDRIASVLLGRPLVIDDYDWDDFSSEDIYEKDKNGKVIEDVHMKALFETCKLAKILGSAIKSFYLDGIIDPYKAEKLAIDVKIWSMNLPESLQIDKVIDYSQIDVAVGTTWGDGPTDVKIPLLLIHLSQLYAITLLARPFYMYVIFRDKRGKSILKRPKNRQEIAMCNFTKATVKASCLIIQFIECYTDYIKYMNQRVESYAIVHCVFMAALIVGLSVLCVELNQYHSSEGYNTPKLMGFLNSTKKIFCHFSLTNPMASRFLNIIEKMQQAIMTKFAFDVDGHPLKQQKAKPKAATSKNQAAATAASKSVENTDAKNVGSSKVKKESQTELEGEGDSNAPVKGADQSNSPYSSVGSAPTSTANTTTPNSGSAPTSTGEAEVYNFNKDYDHFIDTFGLLLPELQNNDFANIMQYSPSQDQERQFQPQQSQQSQQSHLQGSLHTQDVHNQQGQPYRDQAHGYHAYGALDSGYDNQQNSRRLYGYPPNYMNHQHYQTGHGGVGGAGVGGVGVGSSGLPSTSYPDSNLRTSSFNTANATENGNNNNGRKRSRDQLDDFMYSVGLNDLLYDAKI</sequence>
<feature type="domain" description="Zn(2)-C6 fungal-type" evidence="7">
    <location>
        <begin position="15"/>
        <end position="44"/>
    </location>
</feature>
<keyword evidence="1" id="KW-0479">Metal-binding</keyword>
<evidence type="ECO:0000313" key="9">
    <source>
        <dbReference type="Proteomes" id="UP001497383"/>
    </source>
</evidence>
<feature type="transmembrane region" description="Helical" evidence="6">
    <location>
        <begin position="673"/>
        <end position="691"/>
    </location>
</feature>
<dbReference type="CDD" id="cd00067">
    <property type="entry name" value="GAL4"/>
    <property type="match status" value="1"/>
</dbReference>
<dbReference type="InterPro" id="IPR051127">
    <property type="entry name" value="Fungal_SecMet_Regulators"/>
</dbReference>
<feature type="region of interest" description="Disordered" evidence="5">
    <location>
        <begin position="56"/>
        <end position="76"/>
    </location>
</feature>
<dbReference type="Pfam" id="PF04082">
    <property type="entry name" value="Fungal_trans"/>
    <property type="match status" value="1"/>
</dbReference>
<evidence type="ECO:0000256" key="3">
    <source>
        <dbReference type="ARBA" id="ARBA00023163"/>
    </source>
</evidence>